<dbReference type="InterPro" id="IPR002104">
    <property type="entry name" value="Integrase_catalytic"/>
</dbReference>
<evidence type="ECO:0000313" key="9">
    <source>
        <dbReference type="Proteomes" id="UP000006062"/>
    </source>
</evidence>
<dbReference type="Proteomes" id="UP000006062">
    <property type="component" value="Chromosome"/>
</dbReference>
<dbReference type="GO" id="GO:0003677">
    <property type="term" value="F:DNA binding"/>
    <property type="evidence" value="ECO:0007669"/>
    <property type="project" value="UniProtKB-UniRule"/>
</dbReference>
<feature type="domain" description="Core-binding (CB)" evidence="7">
    <location>
        <begin position="100"/>
        <end position="181"/>
    </location>
</feature>
<evidence type="ECO:0000313" key="8">
    <source>
        <dbReference type="EMBL" id="AFL72653.1"/>
    </source>
</evidence>
<evidence type="ECO:0000256" key="3">
    <source>
        <dbReference type="ARBA" id="ARBA00023125"/>
    </source>
</evidence>
<dbReference type="InterPro" id="IPR025166">
    <property type="entry name" value="Integrase_DNA_bind_dom"/>
</dbReference>
<dbReference type="AlphaFoldDB" id="I3Y6N5"/>
<dbReference type="PANTHER" id="PTHR30629">
    <property type="entry name" value="PROPHAGE INTEGRASE"/>
    <property type="match status" value="1"/>
</dbReference>
<dbReference type="InterPro" id="IPR010998">
    <property type="entry name" value="Integrase_recombinase_N"/>
</dbReference>
<dbReference type="Pfam" id="PF22022">
    <property type="entry name" value="Phage_int_M"/>
    <property type="match status" value="1"/>
</dbReference>
<dbReference type="Pfam" id="PF00589">
    <property type="entry name" value="Phage_integrase"/>
    <property type="match status" value="1"/>
</dbReference>
<dbReference type="RefSeq" id="WP_014777149.1">
    <property type="nucleotide sequence ID" value="NC_018012.1"/>
</dbReference>
<evidence type="ECO:0000256" key="5">
    <source>
        <dbReference type="PROSITE-ProRule" id="PRU01248"/>
    </source>
</evidence>
<dbReference type="SUPFAM" id="SSF56349">
    <property type="entry name" value="DNA breaking-rejoining enzymes"/>
    <property type="match status" value="1"/>
</dbReference>
<dbReference type="KEGG" id="tvi:Thivi_0596"/>
<dbReference type="CDD" id="cd00801">
    <property type="entry name" value="INT_P4_C"/>
    <property type="match status" value="1"/>
</dbReference>
<keyword evidence="2" id="KW-0229">DNA integration</keyword>
<dbReference type="Gene3D" id="1.10.443.10">
    <property type="entry name" value="Intergrase catalytic core"/>
    <property type="match status" value="1"/>
</dbReference>
<dbReference type="InterPro" id="IPR011010">
    <property type="entry name" value="DNA_brk_join_enz"/>
</dbReference>
<dbReference type="InterPro" id="IPR013762">
    <property type="entry name" value="Integrase-like_cat_sf"/>
</dbReference>
<dbReference type="eggNOG" id="COG0582">
    <property type="taxonomic scope" value="Bacteria"/>
</dbReference>
<protein>
    <submittedName>
        <fullName evidence="8">Integrase</fullName>
    </submittedName>
</protein>
<dbReference type="HOGENOM" id="CLU_027562_0_2_6"/>
<keyword evidence="4" id="KW-0233">DNA recombination</keyword>
<proteinExistence type="inferred from homology"/>
<dbReference type="EMBL" id="CP003154">
    <property type="protein sequence ID" value="AFL72653.1"/>
    <property type="molecule type" value="Genomic_DNA"/>
</dbReference>
<dbReference type="InterPro" id="IPR044068">
    <property type="entry name" value="CB"/>
</dbReference>
<evidence type="ECO:0000259" key="6">
    <source>
        <dbReference type="PROSITE" id="PS51898"/>
    </source>
</evidence>
<feature type="domain" description="Tyr recombinase" evidence="6">
    <location>
        <begin position="212"/>
        <end position="402"/>
    </location>
</feature>
<evidence type="ECO:0000256" key="4">
    <source>
        <dbReference type="ARBA" id="ARBA00023172"/>
    </source>
</evidence>
<reference evidence="8 9" key="1">
    <citation type="submission" date="2012-06" db="EMBL/GenBank/DDBJ databases">
        <title>Complete sequence of Thiocystis violascens DSM 198.</title>
        <authorList>
            <consortium name="US DOE Joint Genome Institute"/>
            <person name="Lucas S."/>
            <person name="Han J."/>
            <person name="Lapidus A."/>
            <person name="Cheng J.-F."/>
            <person name="Goodwin L."/>
            <person name="Pitluck S."/>
            <person name="Peters L."/>
            <person name="Ovchinnikova G."/>
            <person name="Teshima H."/>
            <person name="Detter J.C."/>
            <person name="Han C."/>
            <person name="Tapia R."/>
            <person name="Land M."/>
            <person name="Hauser L."/>
            <person name="Kyrpides N."/>
            <person name="Ivanova N."/>
            <person name="Pagani I."/>
            <person name="Vogl K."/>
            <person name="Liu Z."/>
            <person name="Frigaard N.-U."/>
            <person name="Bryant D."/>
            <person name="Woyke T."/>
        </authorList>
    </citation>
    <scope>NUCLEOTIDE SEQUENCE [LARGE SCALE GENOMIC DNA]</scope>
    <source>
        <strain evidence="9">ATCC 17096 / DSM 198 / 6111</strain>
    </source>
</reference>
<accession>I3Y6N5</accession>
<dbReference type="InterPro" id="IPR050808">
    <property type="entry name" value="Phage_Integrase"/>
</dbReference>
<name>I3Y6N5_THIV6</name>
<evidence type="ECO:0000259" key="7">
    <source>
        <dbReference type="PROSITE" id="PS51900"/>
    </source>
</evidence>
<dbReference type="PROSITE" id="PS51900">
    <property type="entry name" value="CB"/>
    <property type="match status" value="1"/>
</dbReference>
<dbReference type="STRING" id="765911.Thivi_0596"/>
<keyword evidence="3 5" id="KW-0238">DNA-binding</keyword>
<dbReference type="GO" id="GO:0015074">
    <property type="term" value="P:DNA integration"/>
    <property type="evidence" value="ECO:0007669"/>
    <property type="project" value="UniProtKB-KW"/>
</dbReference>
<dbReference type="InterPro" id="IPR053876">
    <property type="entry name" value="Phage_int_M"/>
</dbReference>
<sequence length="433" mass="48737">MSLTALEIKNAREGMHADGNGLYLRVQKSGAKSWIFRFQLQGKRREMGIGTLTDKTAPVARAEAAQLAALVRAGTDPIKDRHAKAIQATEDAKEADAETITFRAVAADYIASHRAGWSNAKHAEQWANTLETYAAPVIGDKPIRSVNTDDVLTILKPIWNTKTETATRVRSRIELILSYAKALRLRQGENPALWRGHLDALLPKPTKLKRVRHHSALPYDKTPAFVARLREVTGLGARALEFVILTAARSGEVRLATWAEIDLKTRLWTIPAARMKAKREHLVPLSSAAMRLLEALPRIDGSPYLFPGSREQKPLSDMSLTQVIRRLNERALDNTTLLEWIDPKTGNPIVPHGFRSTFRDWTAEQGNYPREVCEHALAHSLPDKVEAAYQRGVMLERRRPMMQSWADYLEPQETMVALLKDIRDILHKPERSN</sequence>
<dbReference type="Gene3D" id="1.10.150.130">
    <property type="match status" value="1"/>
</dbReference>
<evidence type="ECO:0000256" key="1">
    <source>
        <dbReference type="ARBA" id="ARBA00008857"/>
    </source>
</evidence>
<dbReference type="Pfam" id="PF13356">
    <property type="entry name" value="Arm-DNA-bind_3"/>
    <property type="match status" value="1"/>
</dbReference>
<dbReference type="PANTHER" id="PTHR30629:SF2">
    <property type="entry name" value="PROPHAGE INTEGRASE INTS-RELATED"/>
    <property type="match status" value="1"/>
</dbReference>
<evidence type="ECO:0000256" key="2">
    <source>
        <dbReference type="ARBA" id="ARBA00022908"/>
    </source>
</evidence>
<gene>
    <name evidence="8" type="ordered locus">Thivi_0596</name>
</gene>
<dbReference type="InterPro" id="IPR038488">
    <property type="entry name" value="Integrase_DNA-bd_sf"/>
</dbReference>
<comment type="similarity">
    <text evidence="1">Belongs to the 'phage' integrase family.</text>
</comment>
<keyword evidence="9" id="KW-1185">Reference proteome</keyword>
<dbReference type="PROSITE" id="PS51898">
    <property type="entry name" value="TYR_RECOMBINASE"/>
    <property type="match status" value="1"/>
</dbReference>
<dbReference type="Gene3D" id="3.30.160.390">
    <property type="entry name" value="Integrase, DNA-binding domain"/>
    <property type="match status" value="1"/>
</dbReference>
<organism evidence="8 9">
    <name type="scientific">Thiocystis violascens (strain ATCC 17096 / DSM 198 / 6111)</name>
    <name type="common">Chromatium violascens</name>
    <dbReference type="NCBI Taxonomy" id="765911"/>
    <lineage>
        <taxon>Bacteria</taxon>
        <taxon>Pseudomonadati</taxon>
        <taxon>Pseudomonadota</taxon>
        <taxon>Gammaproteobacteria</taxon>
        <taxon>Chromatiales</taxon>
        <taxon>Chromatiaceae</taxon>
        <taxon>Thiocystis</taxon>
    </lineage>
</organism>
<dbReference type="GO" id="GO:0006310">
    <property type="term" value="P:DNA recombination"/>
    <property type="evidence" value="ECO:0007669"/>
    <property type="project" value="UniProtKB-KW"/>
</dbReference>